<feature type="compositionally biased region" description="Polar residues" evidence="1">
    <location>
        <begin position="454"/>
        <end position="472"/>
    </location>
</feature>
<dbReference type="GO" id="GO:0019901">
    <property type="term" value="F:protein kinase binding"/>
    <property type="evidence" value="ECO:0007669"/>
    <property type="project" value="InterPro"/>
</dbReference>
<dbReference type="GO" id="GO:0000307">
    <property type="term" value="C:cyclin-dependent protein kinase holoenzyme complex"/>
    <property type="evidence" value="ECO:0007669"/>
    <property type="project" value="TreeGrafter"/>
</dbReference>
<dbReference type="InterPro" id="IPR013922">
    <property type="entry name" value="Cyclin_PHO80-like"/>
</dbReference>
<feature type="region of interest" description="Disordered" evidence="1">
    <location>
        <begin position="222"/>
        <end position="255"/>
    </location>
</feature>
<proteinExistence type="predicted"/>
<accession>A0A9P3FYA4</accession>
<feature type="region of interest" description="Disordered" evidence="1">
    <location>
        <begin position="272"/>
        <end position="325"/>
    </location>
</feature>
<name>A0A9P3FYA4_9APHY</name>
<feature type="domain" description="Cyclin N-terminal" evidence="2">
    <location>
        <begin position="84"/>
        <end position="182"/>
    </location>
</feature>
<dbReference type="PANTHER" id="PTHR15615">
    <property type="match status" value="1"/>
</dbReference>
<dbReference type="InterPro" id="IPR036915">
    <property type="entry name" value="Cyclin-like_sf"/>
</dbReference>
<dbReference type="AlphaFoldDB" id="A0A9P3FYA4"/>
<feature type="compositionally biased region" description="Low complexity" evidence="1">
    <location>
        <begin position="275"/>
        <end position="323"/>
    </location>
</feature>
<dbReference type="Gene3D" id="1.10.472.10">
    <property type="entry name" value="Cyclin-like"/>
    <property type="match status" value="1"/>
</dbReference>
<comment type="caution">
    <text evidence="3">The sequence shown here is derived from an EMBL/GenBank/DDBJ whole genome shotgun (WGS) entry which is preliminary data.</text>
</comment>
<protein>
    <submittedName>
        <fullName evidence="3">Cyclin-like protein</fullName>
    </submittedName>
</protein>
<organism evidence="3 4">
    <name type="scientific">Phanerochaete sordida</name>
    <dbReference type="NCBI Taxonomy" id="48140"/>
    <lineage>
        <taxon>Eukaryota</taxon>
        <taxon>Fungi</taxon>
        <taxon>Dikarya</taxon>
        <taxon>Basidiomycota</taxon>
        <taxon>Agaricomycotina</taxon>
        <taxon>Agaricomycetes</taxon>
        <taxon>Polyporales</taxon>
        <taxon>Phanerochaetaceae</taxon>
        <taxon>Phanerochaete</taxon>
    </lineage>
</organism>
<dbReference type="GO" id="GO:0005634">
    <property type="term" value="C:nucleus"/>
    <property type="evidence" value="ECO:0007669"/>
    <property type="project" value="TreeGrafter"/>
</dbReference>
<dbReference type="CDD" id="cd20557">
    <property type="entry name" value="CYCLIN_ScPCL1-like"/>
    <property type="match status" value="1"/>
</dbReference>
<dbReference type="InterPro" id="IPR006671">
    <property type="entry name" value="Cyclin_N"/>
</dbReference>
<evidence type="ECO:0000256" key="1">
    <source>
        <dbReference type="SAM" id="MobiDB-lite"/>
    </source>
</evidence>
<evidence type="ECO:0000259" key="2">
    <source>
        <dbReference type="Pfam" id="PF00134"/>
    </source>
</evidence>
<dbReference type="GO" id="GO:0016538">
    <property type="term" value="F:cyclin-dependent protein serine/threonine kinase regulator activity"/>
    <property type="evidence" value="ECO:0007669"/>
    <property type="project" value="TreeGrafter"/>
</dbReference>
<keyword evidence="4" id="KW-1185">Reference proteome</keyword>
<dbReference type="PANTHER" id="PTHR15615:SF10">
    <property type="entry name" value="PHO85 CYCLIN-2-RELATED"/>
    <property type="match status" value="1"/>
</dbReference>
<feature type="region of interest" description="Disordered" evidence="1">
    <location>
        <begin position="422"/>
        <end position="472"/>
    </location>
</feature>
<evidence type="ECO:0000313" key="4">
    <source>
        <dbReference type="Proteomes" id="UP000703269"/>
    </source>
</evidence>
<reference evidence="3 4" key="1">
    <citation type="submission" date="2021-08" db="EMBL/GenBank/DDBJ databases">
        <title>Draft Genome Sequence of Phanerochaete sordida strain YK-624.</title>
        <authorList>
            <person name="Mori T."/>
            <person name="Dohra H."/>
            <person name="Suzuki T."/>
            <person name="Kawagishi H."/>
            <person name="Hirai H."/>
        </authorList>
    </citation>
    <scope>NUCLEOTIDE SEQUENCE [LARGE SCALE GENOMIC DNA]</scope>
    <source>
        <strain evidence="3 4">YK-624</strain>
    </source>
</reference>
<dbReference type="Proteomes" id="UP000703269">
    <property type="component" value="Unassembled WGS sequence"/>
</dbReference>
<dbReference type="SUPFAM" id="SSF47954">
    <property type="entry name" value="Cyclin-like"/>
    <property type="match status" value="1"/>
</dbReference>
<evidence type="ECO:0000313" key="3">
    <source>
        <dbReference type="EMBL" id="GJE84803.1"/>
    </source>
</evidence>
<gene>
    <name evidence="3" type="ORF">PsYK624_008790</name>
</gene>
<dbReference type="OrthoDB" id="10250320at2759"/>
<sequence>MSSDPRHPGSLVPRSQHDPALVELMRSHVTGDMVSYIALQAMRVINLADEIPPANLPTPPHTPQRASFTEQDKARLQARQPWLPALREFIVTLITESNVQVPTLLTTLIYLERLRSKLPKVARGMPCTRHRVFLATLIVAAKYLNDSSPKNKHWANFGKLFGTDEINLMEKQLLFLLDYDLRFDEAEAIQHFAPFMHKRAEAAKETRAAAVTRAKARVQAHISMPPTPPHDVVSHASRSASPVPPAPASPASSGVRSIVKRISTTYLAISSGNNAARPRPLSRASSSSTLGTASASGDSESGCTTSSSNSTCSSPATSVSSLSENEADSKAIAIVGDSDKPFVLGSVPSHAIRQGRKVSTASTCTIKGDSGNTKAAMSPSDSLKRVTLDVELSRAIGGKVVPSKRTLSQSLSQSNSAGGFLSRMFGSSAKGQGQEKDVSEQPEGPETLGALRRLTSSKSTLFRAQQAQDMEA</sequence>
<dbReference type="EMBL" id="BPQB01000001">
    <property type="protein sequence ID" value="GJE84803.1"/>
    <property type="molecule type" value="Genomic_DNA"/>
</dbReference>
<dbReference type="Pfam" id="PF00134">
    <property type="entry name" value="Cyclin_N"/>
    <property type="match status" value="1"/>
</dbReference>